<protein>
    <submittedName>
        <fullName evidence="1">Uncharacterized protein</fullName>
    </submittedName>
</protein>
<gene>
    <name evidence="1" type="ORF">CARN5_1790</name>
</gene>
<proteinExistence type="predicted"/>
<sequence>MYLSTIILGRLYDQHFIAASLKLVGYALNFYVETIFLKASVHQMEVG</sequence>
<comment type="caution">
    <text evidence="1">The sequence shown here is derived from an EMBL/GenBank/DDBJ whole genome shotgun (WGS) entry which is preliminary data.</text>
</comment>
<accession>E6QC21</accession>
<evidence type="ECO:0000313" key="1">
    <source>
        <dbReference type="EMBL" id="CBI04747.1"/>
    </source>
</evidence>
<reference evidence="1" key="1">
    <citation type="submission" date="2009-10" db="EMBL/GenBank/DDBJ databases">
        <title>Diversity of trophic interactions inside an arsenic-rich microbial ecosystem.</title>
        <authorList>
            <person name="Bertin P.N."/>
            <person name="Heinrich-Salmeron A."/>
            <person name="Pelletier E."/>
            <person name="Goulhen-Chollet F."/>
            <person name="Arsene-Ploetze F."/>
            <person name="Gallien S."/>
            <person name="Calteau A."/>
            <person name="Vallenet D."/>
            <person name="Casiot C."/>
            <person name="Chane-Woon-Ming B."/>
            <person name="Giloteaux L."/>
            <person name="Barakat M."/>
            <person name="Bonnefoy V."/>
            <person name="Bruneel O."/>
            <person name="Chandler M."/>
            <person name="Cleiss J."/>
            <person name="Duran R."/>
            <person name="Elbaz-Poulichet F."/>
            <person name="Fonknechten N."/>
            <person name="Lauga B."/>
            <person name="Mornico D."/>
            <person name="Ortet P."/>
            <person name="Schaeffer C."/>
            <person name="Siguier P."/>
            <person name="Alexander Thil Smith A."/>
            <person name="Van Dorsselaer A."/>
            <person name="Weissenbach J."/>
            <person name="Medigue C."/>
            <person name="Le Paslier D."/>
        </authorList>
    </citation>
    <scope>NUCLEOTIDE SEQUENCE</scope>
</reference>
<name>E6QC21_9ZZZZ</name>
<dbReference type="EMBL" id="CABP01000082">
    <property type="protein sequence ID" value="CBI04747.1"/>
    <property type="molecule type" value="Genomic_DNA"/>
</dbReference>
<organism evidence="1">
    <name type="scientific">mine drainage metagenome</name>
    <dbReference type="NCBI Taxonomy" id="410659"/>
    <lineage>
        <taxon>unclassified sequences</taxon>
        <taxon>metagenomes</taxon>
        <taxon>ecological metagenomes</taxon>
    </lineage>
</organism>
<dbReference type="AlphaFoldDB" id="E6QC21"/>